<dbReference type="Proteomes" id="UP000277580">
    <property type="component" value="Unassembled WGS sequence"/>
</dbReference>
<reference evidence="2 3" key="1">
    <citation type="journal article" date="2018" name="Nat. Ecol. Evol.">
        <title>Pezizomycetes genomes reveal the molecular basis of ectomycorrhizal truffle lifestyle.</title>
        <authorList>
            <person name="Murat C."/>
            <person name="Payen T."/>
            <person name="Noel B."/>
            <person name="Kuo A."/>
            <person name="Morin E."/>
            <person name="Chen J."/>
            <person name="Kohler A."/>
            <person name="Krizsan K."/>
            <person name="Balestrini R."/>
            <person name="Da Silva C."/>
            <person name="Montanini B."/>
            <person name="Hainaut M."/>
            <person name="Levati E."/>
            <person name="Barry K.W."/>
            <person name="Belfiori B."/>
            <person name="Cichocki N."/>
            <person name="Clum A."/>
            <person name="Dockter R.B."/>
            <person name="Fauchery L."/>
            <person name="Guy J."/>
            <person name="Iotti M."/>
            <person name="Le Tacon F."/>
            <person name="Lindquist E.A."/>
            <person name="Lipzen A."/>
            <person name="Malagnac F."/>
            <person name="Mello A."/>
            <person name="Molinier V."/>
            <person name="Miyauchi S."/>
            <person name="Poulain J."/>
            <person name="Riccioni C."/>
            <person name="Rubini A."/>
            <person name="Sitrit Y."/>
            <person name="Splivallo R."/>
            <person name="Traeger S."/>
            <person name="Wang M."/>
            <person name="Zifcakova L."/>
            <person name="Wipf D."/>
            <person name="Zambonelli A."/>
            <person name="Paolocci F."/>
            <person name="Nowrousian M."/>
            <person name="Ottonello S."/>
            <person name="Baldrian P."/>
            <person name="Spatafora J.W."/>
            <person name="Henrissat B."/>
            <person name="Nagy L.G."/>
            <person name="Aury J.M."/>
            <person name="Wincker P."/>
            <person name="Grigoriev I.V."/>
            <person name="Bonfante P."/>
            <person name="Martin F.M."/>
        </authorList>
    </citation>
    <scope>NUCLEOTIDE SEQUENCE [LARGE SCALE GENOMIC DNA]</scope>
    <source>
        <strain evidence="2 3">CCBAS932</strain>
    </source>
</reference>
<protein>
    <submittedName>
        <fullName evidence="2">Uncharacterized protein</fullName>
    </submittedName>
</protein>
<dbReference type="EMBL" id="ML119127">
    <property type="protein sequence ID" value="RPB12637.1"/>
    <property type="molecule type" value="Genomic_DNA"/>
</dbReference>
<evidence type="ECO:0000313" key="2">
    <source>
        <dbReference type="EMBL" id="RPB12637.1"/>
    </source>
</evidence>
<name>A0A3N4KQ50_9PEZI</name>
<evidence type="ECO:0000256" key="1">
    <source>
        <dbReference type="SAM" id="MobiDB-lite"/>
    </source>
</evidence>
<proteinExistence type="predicted"/>
<keyword evidence="3" id="KW-1185">Reference proteome</keyword>
<dbReference type="InParanoid" id="A0A3N4KQ50"/>
<feature type="region of interest" description="Disordered" evidence="1">
    <location>
        <begin position="1"/>
        <end position="166"/>
    </location>
</feature>
<feature type="compositionally biased region" description="Polar residues" evidence="1">
    <location>
        <begin position="148"/>
        <end position="159"/>
    </location>
</feature>
<feature type="compositionally biased region" description="Basic and acidic residues" evidence="1">
    <location>
        <begin position="1"/>
        <end position="13"/>
    </location>
</feature>
<feature type="compositionally biased region" description="Low complexity" evidence="1">
    <location>
        <begin position="128"/>
        <end position="146"/>
    </location>
</feature>
<feature type="compositionally biased region" description="Basic residues" evidence="1">
    <location>
        <begin position="14"/>
        <end position="28"/>
    </location>
</feature>
<evidence type="ECO:0000313" key="3">
    <source>
        <dbReference type="Proteomes" id="UP000277580"/>
    </source>
</evidence>
<accession>A0A3N4KQ50</accession>
<organism evidence="2 3">
    <name type="scientific">Morchella conica CCBAS932</name>
    <dbReference type="NCBI Taxonomy" id="1392247"/>
    <lineage>
        <taxon>Eukaryota</taxon>
        <taxon>Fungi</taxon>
        <taxon>Dikarya</taxon>
        <taxon>Ascomycota</taxon>
        <taxon>Pezizomycotina</taxon>
        <taxon>Pezizomycetes</taxon>
        <taxon>Pezizales</taxon>
        <taxon>Morchellaceae</taxon>
        <taxon>Morchella</taxon>
    </lineage>
</organism>
<sequence length="166" mass="17743">MGSEQSKPKAEPKPKRRTLRGFFHRGSKKTATDESIPAVVVEQVSASPADRTAPEPPTTSGVPESKLCRSTISINAEPHTTEITTPPNIPVHDKVVNSRSSGPAEPTPEAPALATAEYEARIPSSTQIPTDIPSTTTATTTVAPPIQSHDTQQETQSDQAEPYPQR</sequence>
<gene>
    <name evidence="2" type="ORF">P167DRAFT_150126</name>
</gene>
<dbReference type="AlphaFoldDB" id="A0A3N4KQ50"/>
<feature type="compositionally biased region" description="Polar residues" evidence="1">
    <location>
        <begin position="58"/>
        <end position="74"/>
    </location>
</feature>